<reference evidence="1" key="1">
    <citation type="submission" date="2020-01" db="EMBL/GenBank/DDBJ databases">
        <authorList>
            <person name="Meier V. D."/>
            <person name="Meier V D."/>
        </authorList>
    </citation>
    <scope>NUCLEOTIDE SEQUENCE</scope>
    <source>
        <strain evidence="1">HLG_WM_MAG_09</strain>
    </source>
</reference>
<dbReference type="EMBL" id="CACVAT010000534">
    <property type="protein sequence ID" value="CAA6829587.1"/>
    <property type="molecule type" value="Genomic_DNA"/>
</dbReference>
<evidence type="ECO:0000313" key="1">
    <source>
        <dbReference type="EMBL" id="CAA6829587.1"/>
    </source>
</evidence>
<organism evidence="1">
    <name type="scientific">uncultured Thiotrichaceae bacterium</name>
    <dbReference type="NCBI Taxonomy" id="298394"/>
    <lineage>
        <taxon>Bacteria</taxon>
        <taxon>Pseudomonadati</taxon>
        <taxon>Pseudomonadota</taxon>
        <taxon>Gammaproteobacteria</taxon>
        <taxon>Thiotrichales</taxon>
        <taxon>Thiotrichaceae</taxon>
        <taxon>environmental samples</taxon>
    </lineage>
</organism>
<name>A0A6S6UJ37_9GAMM</name>
<gene>
    <name evidence="1" type="ORF">HELGO_WM22876</name>
</gene>
<sequence>MKYFFPVMMALVIMVGLGASLTPIIAEQFFPNSASRYQKANPDNAKEALATWFSVSSKSFVEVSAIRHQSPERSTRWYKFVTNRKPVQVFIKRMRLEQLNLDETVLQQAFMATLPPVDWWKPASLQRKSYFMGKDGRSVIKLIYNAETETGYLLIESTTEPKA</sequence>
<accession>A0A6S6UJ37</accession>
<proteinExistence type="predicted"/>
<dbReference type="AlphaFoldDB" id="A0A6S6UJ37"/>
<protein>
    <submittedName>
        <fullName evidence="1">Uncharacterized protein</fullName>
    </submittedName>
</protein>